<dbReference type="OrthoDB" id="629492at2759"/>
<gene>
    <name evidence="1" type="ORF">GUJ93_ZPchr0006g42873</name>
</gene>
<protein>
    <submittedName>
        <fullName evidence="1">Uncharacterized protein</fullName>
    </submittedName>
</protein>
<evidence type="ECO:0000313" key="1">
    <source>
        <dbReference type="EMBL" id="KAG8073614.1"/>
    </source>
</evidence>
<reference evidence="1" key="1">
    <citation type="journal article" date="2021" name="bioRxiv">
        <title>Whole Genome Assembly and Annotation of Northern Wild Rice, Zizania palustris L., Supports a Whole Genome Duplication in the Zizania Genus.</title>
        <authorList>
            <person name="Haas M."/>
            <person name="Kono T."/>
            <person name="Macchietto M."/>
            <person name="Millas R."/>
            <person name="McGilp L."/>
            <person name="Shao M."/>
            <person name="Duquette J."/>
            <person name="Hirsch C.N."/>
            <person name="Kimball J."/>
        </authorList>
    </citation>
    <scope>NUCLEOTIDE SEQUENCE</scope>
    <source>
        <tissue evidence="1">Fresh leaf tissue</tissue>
    </source>
</reference>
<accession>A0A8J5T9U7</accession>
<proteinExistence type="predicted"/>
<dbReference type="AlphaFoldDB" id="A0A8J5T9U7"/>
<keyword evidence="2" id="KW-1185">Reference proteome</keyword>
<organism evidence="1 2">
    <name type="scientific">Zizania palustris</name>
    <name type="common">Northern wild rice</name>
    <dbReference type="NCBI Taxonomy" id="103762"/>
    <lineage>
        <taxon>Eukaryota</taxon>
        <taxon>Viridiplantae</taxon>
        <taxon>Streptophyta</taxon>
        <taxon>Embryophyta</taxon>
        <taxon>Tracheophyta</taxon>
        <taxon>Spermatophyta</taxon>
        <taxon>Magnoliopsida</taxon>
        <taxon>Liliopsida</taxon>
        <taxon>Poales</taxon>
        <taxon>Poaceae</taxon>
        <taxon>BOP clade</taxon>
        <taxon>Oryzoideae</taxon>
        <taxon>Oryzeae</taxon>
        <taxon>Zizaniinae</taxon>
        <taxon>Zizania</taxon>
    </lineage>
</organism>
<reference evidence="1" key="2">
    <citation type="submission" date="2021-02" db="EMBL/GenBank/DDBJ databases">
        <authorList>
            <person name="Kimball J.A."/>
            <person name="Haas M.W."/>
            <person name="Macchietto M."/>
            <person name="Kono T."/>
            <person name="Duquette J."/>
            <person name="Shao M."/>
        </authorList>
    </citation>
    <scope>NUCLEOTIDE SEQUENCE</scope>
    <source>
        <tissue evidence="1">Fresh leaf tissue</tissue>
    </source>
</reference>
<comment type="caution">
    <text evidence="1">The sequence shown here is derived from an EMBL/GenBank/DDBJ whole genome shotgun (WGS) entry which is preliminary data.</text>
</comment>
<name>A0A8J5T9U7_ZIZPA</name>
<dbReference type="Proteomes" id="UP000729402">
    <property type="component" value="Unassembled WGS sequence"/>
</dbReference>
<sequence length="111" mass="11723">MRPLLVAPPSPDTAAALASTPAKIVITKSGGAGLLRPYKPQSTPVLASSIGGREQSCESKFYAKSTVSIDPNNLELRKQYSAIKALHMEKMAKGTSVLTKSRGLLVFVSGH</sequence>
<dbReference type="EMBL" id="JAAALK010000283">
    <property type="protein sequence ID" value="KAG8073614.1"/>
    <property type="molecule type" value="Genomic_DNA"/>
</dbReference>
<evidence type="ECO:0000313" key="2">
    <source>
        <dbReference type="Proteomes" id="UP000729402"/>
    </source>
</evidence>